<dbReference type="Gramene" id="PNT67658">
    <property type="protein sequence ID" value="PNT67658"/>
    <property type="gene ID" value="BRADI_3g30236v3"/>
</dbReference>
<dbReference type="Proteomes" id="UP000008810">
    <property type="component" value="Chromosome 3"/>
</dbReference>
<proteinExistence type="predicted"/>
<organism evidence="2">
    <name type="scientific">Brachypodium distachyon</name>
    <name type="common">Purple false brome</name>
    <name type="synonym">Trachynia distachya</name>
    <dbReference type="NCBI Taxonomy" id="15368"/>
    <lineage>
        <taxon>Eukaryota</taxon>
        <taxon>Viridiplantae</taxon>
        <taxon>Streptophyta</taxon>
        <taxon>Embryophyta</taxon>
        <taxon>Tracheophyta</taxon>
        <taxon>Spermatophyta</taxon>
        <taxon>Magnoliopsida</taxon>
        <taxon>Liliopsida</taxon>
        <taxon>Poales</taxon>
        <taxon>Poaceae</taxon>
        <taxon>BOP clade</taxon>
        <taxon>Pooideae</taxon>
        <taxon>Stipodae</taxon>
        <taxon>Brachypodieae</taxon>
        <taxon>Brachypodium</taxon>
    </lineage>
</organism>
<evidence type="ECO:0000313" key="4">
    <source>
        <dbReference type="Proteomes" id="UP000008810"/>
    </source>
</evidence>
<reference evidence="2" key="2">
    <citation type="submission" date="2017-06" db="EMBL/GenBank/DDBJ databases">
        <title>WGS assembly of Brachypodium distachyon.</title>
        <authorList>
            <consortium name="The International Brachypodium Initiative"/>
            <person name="Lucas S."/>
            <person name="Harmon-Smith M."/>
            <person name="Lail K."/>
            <person name="Tice H."/>
            <person name="Grimwood J."/>
            <person name="Bruce D."/>
            <person name="Barry K."/>
            <person name="Shu S."/>
            <person name="Lindquist E."/>
            <person name="Wang M."/>
            <person name="Pitluck S."/>
            <person name="Vogel J.P."/>
            <person name="Garvin D.F."/>
            <person name="Mockler T.C."/>
            <person name="Schmutz J."/>
            <person name="Rokhsar D."/>
            <person name="Bevan M.W."/>
        </authorList>
    </citation>
    <scope>NUCLEOTIDE SEQUENCE</scope>
    <source>
        <strain evidence="2">Bd21</strain>
    </source>
</reference>
<dbReference type="EnsemblPlants" id="PNT67658">
    <property type="protein sequence ID" value="PNT67658"/>
    <property type="gene ID" value="BRADI_3g30236v3"/>
</dbReference>
<reference evidence="2 3" key="1">
    <citation type="journal article" date="2010" name="Nature">
        <title>Genome sequencing and analysis of the model grass Brachypodium distachyon.</title>
        <authorList>
            <consortium name="International Brachypodium Initiative"/>
        </authorList>
    </citation>
    <scope>NUCLEOTIDE SEQUENCE [LARGE SCALE GENOMIC DNA]</scope>
    <source>
        <strain evidence="2 3">Bd21</strain>
    </source>
</reference>
<keyword evidence="1" id="KW-1133">Transmembrane helix</keyword>
<evidence type="ECO:0000256" key="1">
    <source>
        <dbReference type="SAM" id="Phobius"/>
    </source>
</evidence>
<reference evidence="3" key="3">
    <citation type="submission" date="2018-08" db="UniProtKB">
        <authorList>
            <consortium name="EnsemblPlants"/>
        </authorList>
    </citation>
    <scope>IDENTIFICATION</scope>
    <source>
        <strain evidence="3">cv. Bd21</strain>
    </source>
</reference>
<dbReference type="EMBL" id="CM000882">
    <property type="protein sequence ID" value="PNT67658.1"/>
    <property type="molecule type" value="Genomic_DNA"/>
</dbReference>
<name>A0A2K2D058_BRADI</name>
<feature type="transmembrane region" description="Helical" evidence="1">
    <location>
        <begin position="93"/>
        <end position="114"/>
    </location>
</feature>
<protein>
    <submittedName>
        <fullName evidence="2 3">Uncharacterized protein</fullName>
    </submittedName>
</protein>
<accession>A0A2K2D058</accession>
<keyword evidence="1" id="KW-0472">Membrane</keyword>
<gene>
    <name evidence="2" type="ORF">BRADI_3g30236v3</name>
</gene>
<evidence type="ECO:0000313" key="3">
    <source>
        <dbReference type="EnsemblPlants" id="PNT67658"/>
    </source>
</evidence>
<keyword evidence="1" id="KW-0812">Transmembrane</keyword>
<dbReference type="InParanoid" id="A0A2K2D058"/>
<dbReference type="AlphaFoldDB" id="A0A2K2D058"/>
<keyword evidence="4" id="KW-1185">Reference proteome</keyword>
<sequence>MQNLGAAVSVFNCLPCYLIIPTLCRADNIDRPHGARSNLGFLQRRFTMSEAVESTRHRMGLLVQAILDQLNDDHNILEVQAILDQSSYQCCTVFFYLIHVAIADLFHLSIFRILHINSLFL</sequence>
<evidence type="ECO:0000313" key="2">
    <source>
        <dbReference type="EMBL" id="PNT67658.1"/>
    </source>
</evidence>